<dbReference type="SUPFAM" id="SSF53448">
    <property type="entry name" value="Nucleotide-diphospho-sugar transferases"/>
    <property type="match status" value="1"/>
</dbReference>
<dbReference type="AlphaFoldDB" id="A0A1W6MG05"/>
<dbReference type="STRING" id="331648.BST97_00125"/>
<keyword evidence="5" id="KW-1185">Reference proteome</keyword>
<protein>
    <recommendedName>
        <fullName evidence="3">Glycosyltransferase 2-like domain-containing protein</fullName>
    </recommendedName>
</protein>
<dbReference type="PANTHER" id="PTHR22916">
    <property type="entry name" value="GLYCOSYLTRANSFERASE"/>
    <property type="match status" value="1"/>
</dbReference>
<evidence type="ECO:0000259" key="3">
    <source>
        <dbReference type="Pfam" id="PF00535"/>
    </source>
</evidence>
<proteinExistence type="predicted"/>
<dbReference type="OrthoDB" id="9815829at2"/>
<reference evidence="4 5" key="1">
    <citation type="submission" date="2016-11" db="EMBL/GenBank/DDBJ databases">
        <title>Trade-off between light-utilization and light-protection in marine flavobacteria.</title>
        <authorList>
            <person name="Kumagai Y."/>
        </authorList>
    </citation>
    <scope>NUCLEOTIDE SEQUENCE [LARGE SCALE GENOMIC DNA]</scope>
    <source>
        <strain evidence="4 5">JCM 13191</strain>
    </source>
</reference>
<evidence type="ECO:0000313" key="5">
    <source>
        <dbReference type="Proteomes" id="UP000193431"/>
    </source>
</evidence>
<sequence>MDLISVIIPLYNAEDFVEKAYDFIKNQKELKVPVEIIFVDNNSKDSSFEKAKHLAQKDEQVKVFRETRQGAPSARNKGFKESKGNFLYFFDADDQLFDDALASLYNVLTSQDVHAVCGRFIKSHKNIEDLSIKEMKYDGDVKVFQPPFLGLLWFKDLSTTIGPPGFMYTRRVFEELGMYNVEIPASEDTAFDIDLGMRYPVATINKLIYLYFKHENATTTILKKKKSRAFMQWPRIIHSHVPFHKKHPDNHAYTQILKEKIFSSIPRMIHETNGYQKRKELFNKTKTDIYPLELPRTYDLALKLLVLTNNPILFKFILFKMKSRYIESYDDPTLRLSEYF</sequence>
<evidence type="ECO:0000313" key="4">
    <source>
        <dbReference type="EMBL" id="ARN76534.1"/>
    </source>
</evidence>
<dbReference type="Pfam" id="PF00535">
    <property type="entry name" value="Glycos_transf_2"/>
    <property type="match status" value="1"/>
</dbReference>
<name>A0A1W6MG05_9FLAO</name>
<dbReference type="InterPro" id="IPR029044">
    <property type="entry name" value="Nucleotide-diphossugar_trans"/>
</dbReference>
<dbReference type="Gene3D" id="3.90.550.10">
    <property type="entry name" value="Spore Coat Polysaccharide Biosynthesis Protein SpsA, Chain A"/>
    <property type="match status" value="1"/>
</dbReference>
<dbReference type="GO" id="GO:0016758">
    <property type="term" value="F:hexosyltransferase activity"/>
    <property type="evidence" value="ECO:0007669"/>
    <property type="project" value="UniProtKB-ARBA"/>
</dbReference>
<keyword evidence="2" id="KW-0808">Transferase</keyword>
<evidence type="ECO:0000256" key="1">
    <source>
        <dbReference type="ARBA" id="ARBA00022676"/>
    </source>
</evidence>
<organism evidence="4 5">
    <name type="scientific">Nonlabens spongiae</name>
    <dbReference type="NCBI Taxonomy" id="331648"/>
    <lineage>
        <taxon>Bacteria</taxon>
        <taxon>Pseudomonadati</taxon>
        <taxon>Bacteroidota</taxon>
        <taxon>Flavobacteriia</taxon>
        <taxon>Flavobacteriales</taxon>
        <taxon>Flavobacteriaceae</taxon>
        <taxon>Nonlabens</taxon>
    </lineage>
</organism>
<dbReference type="RefSeq" id="WP_085765336.1">
    <property type="nucleotide sequence ID" value="NZ_CP019344.1"/>
</dbReference>
<dbReference type="Proteomes" id="UP000193431">
    <property type="component" value="Chromosome"/>
</dbReference>
<evidence type="ECO:0000256" key="2">
    <source>
        <dbReference type="ARBA" id="ARBA00022679"/>
    </source>
</evidence>
<dbReference type="EMBL" id="CP019344">
    <property type="protein sequence ID" value="ARN76534.1"/>
    <property type="molecule type" value="Genomic_DNA"/>
</dbReference>
<dbReference type="InterPro" id="IPR001173">
    <property type="entry name" value="Glyco_trans_2-like"/>
</dbReference>
<gene>
    <name evidence="4" type="ORF">BST97_00125</name>
</gene>
<keyword evidence="1" id="KW-0328">Glycosyltransferase</keyword>
<feature type="domain" description="Glycosyltransferase 2-like" evidence="3">
    <location>
        <begin position="5"/>
        <end position="176"/>
    </location>
</feature>
<accession>A0A1W6MG05</accession>
<dbReference type="PANTHER" id="PTHR22916:SF51">
    <property type="entry name" value="GLYCOSYLTRANSFERASE EPSH-RELATED"/>
    <property type="match status" value="1"/>
</dbReference>